<keyword evidence="2" id="KW-0472">Membrane</keyword>
<dbReference type="Proteomes" id="UP001283341">
    <property type="component" value="Unassembled WGS sequence"/>
</dbReference>
<keyword evidence="2" id="KW-0812">Transmembrane</keyword>
<proteinExistence type="predicted"/>
<sequence length="605" mass="67044">MSVQESGVCVRRKAVQHAPPRRSSSLSARSFFVLVGTPYPVGRSSAVATPGLMHLADRDPRRTGHVEATRGDQHKPARWVRSGLSFQCPSRATEKPLSFVRPQGPYTWEHAHLPGNHNPNLLSPSLSPMWVLAATVSPSNPNISHICYTGILYMLPMARLGWVDDTPNKFTRLAGLVNLQVPRDLLFGELGNSASNPWLYHGPLRHALAQVRVTIRLWQGFTDTLWPGHDCDGHSGWTDDNGATYLGTLASPSADKASHWWSAALTLALTLTLTAAAIVFLLGSIYLEPQILITCFYRYFADLICYYDTRDIHHTQSLVVTTLRSIPVIQANGKPRRFNKVPCADTSFVVVVVVVVVVVMVLQLCQVVLRGISCRAAVRRAMDRPPPTFLQIPQALPCDCSVDTDGASGVVLFGQQNRNAQDKSGSWFAPWFRSSFRNTFVGLSGLPPPGPFGLVSEPELARSDTLWPTYALPTLPTLLLGTGYSADRESETDYCTHRSTRVYGSKYQVDRQRLRSQLDFSWLAPEESTNDFGFSDQSLHRFMAWACIRTRSSPGIGNSLAMALLKVLDYRYRYLADYNAPTWNVSTPYERLDDSVSSESSPSTG</sequence>
<dbReference type="AlphaFoldDB" id="A0AAE0IJ64"/>
<evidence type="ECO:0000313" key="4">
    <source>
        <dbReference type="Proteomes" id="UP001283341"/>
    </source>
</evidence>
<keyword evidence="4" id="KW-1185">Reference proteome</keyword>
<evidence type="ECO:0000313" key="3">
    <source>
        <dbReference type="EMBL" id="KAK3325737.1"/>
    </source>
</evidence>
<protein>
    <submittedName>
        <fullName evidence="3">Uncharacterized protein</fullName>
    </submittedName>
</protein>
<keyword evidence="2" id="KW-1133">Transmembrane helix</keyword>
<feature type="region of interest" description="Disordered" evidence="1">
    <location>
        <begin position="1"/>
        <end position="22"/>
    </location>
</feature>
<reference evidence="3" key="1">
    <citation type="journal article" date="2023" name="Mol. Phylogenet. Evol.">
        <title>Genome-scale phylogeny and comparative genomics of the fungal order Sordariales.</title>
        <authorList>
            <person name="Hensen N."/>
            <person name="Bonometti L."/>
            <person name="Westerberg I."/>
            <person name="Brannstrom I.O."/>
            <person name="Guillou S."/>
            <person name="Cros-Aarteil S."/>
            <person name="Calhoun S."/>
            <person name="Haridas S."/>
            <person name="Kuo A."/>
            <person name="Mondo S."/>
            <person name="Pangilinan J."/>
            <person name="Riley R."/>
            <person name="LaButti K."/>
            <person name="Andreopoulos B."/>
            <person name="Lipzen A."/>
            <person name="Chen C."/>
            <person name="Yan M."/>
            <person name="Daum C."/>
            <person name="Ng V."/>
            <person name="Clum A."/>
            <person name="Steindorff A."/>
            <person name="Ohm R.A."/>
            <person name="Martin F."/>
            <person name="Silar P."/>
            <person name="Natvig D.O."/>
            <person name="Lalanne C."/>
            <person name="Gautier V."/>
            <person name="Ament-Velasquez S.L."/>
            <person name="Kruys A."/>
            <person name="Hutchinson M.I."/>
            <person name="Powell A.J."/>
            <person name="Barry K."/>
            <person name="Miller A.N."/>
            <person name="Grigoriev I.V."/>
            <person name="Debuchy R."/>
            <person name="Gladieux P."/>
            <person name="Hiltunen Thoren M."/>
            <person name="Johannesson H."/>
        </authorList>
    </citation>
    <scope>NUCLEOTIDE SEQUENCE</scope>
    <source>
        <strain evidence="3">CBS 118394</strain>
    </source>
</reference>
<dbReference type="EMBL" id="JAUEDM010000002">
    <property type="protein sequence ID" value="KAK3325737.1"/>
    <property type="molecule type" value="Genomic_DNA"/>
</dbReference>
<name>A0AAE0IJ64_9PEZI</name>
<accession>A0AAE0IJ64</accession>
<reference evidence="3" key="2">
    <citation type="submission" date="2023-06" db="EMBL/GenBank/DDBJ databases">
        <authorList>
            <consortium name="Lawrence Berkeley National Laboratory"/>
            <person name="Haridas S."/>
            <person name="Hensen N."/>
            <person name="Bonometti L."/>
            <person name="Westerberg I."/>
            <person name="Brannstrom I.O."/>
            <person name="Guillou S."/>
            <person name="Cros-Aarteil S."/>
            <person name="Calhoun S."/>
            <person name="Kuo A."/>
            <person name="Mondo S."/>
            <person name="Pangilinan J."/>
            <person name="Riley R."/>
            <person name="Labutti K."/>
            <person name="Andreopoulos B."/>
            <person name="Lipzen A."/>
            <person name="Chen C."/>
            <person name="Yanf M."/>
            <person name="Daum C."/>
            <person name="Ng V."/>
            <person name="Clum A."/>
            <person name="Steindorff A."/>
            <person name="Ohm R."/>
            <person name="Martin F."/>
            <person name="Silar P."/>
            <person name="Natvig D."/>
            <person name="Lalanne C."/>
            <person name="Gautier V."/>
            <person name="Ament-Velasquez S.L."/>
            <person name="Kruys A."/>
            <person name="Hutchinson M.I."/>
            <person name="Powell A.J."/>
            <person name="Barry K."/>
            <person name="Miller A.N."/>
            <person name="Grigoriev I.V."/>
            <person name="Debuchy R."/>
            <person name="Gladieux P."/>
            <person name="Thoren M.H."/>
            <person name="Johannesson H."/>
        </authorList>
    </citation>
    <scope>NUCLEOTIDE SEQUENCE</scope>
    <source>
        <strain evidence="3">CBS 118394</strain>
    </source>
</reference>
<evidence type="ECO:0000256" key="1">
    <source>
        <dbReference type="SAM" id="MobiDB-lite"/>
    </source>
</evidence>
<feature type="transmembrane region" description="Helical" evidence="2">
    <location>
        <begin position="260"/>
        <end position="282"/>
    </location>
</feature>
<evidence type="ECO:0000256" key="2">
    <source>
        <dbReference type="SAM" id="Phobius"/>
    </source>
</evidence>
<comment type="caution">
    <text evidence="3">The sequence shown here is derived from an EMBL/GenBank/DDBJ whole genome shotgun (WGS) entry which is preliminary data.</text>
</comment>
<feature type="transmembrane region" description="Helical" evidence="2">
    <location>
        <begin position="346"/>
        <end position="369"/>
    </location>
</feature>
<gene>
    <name evidence="3" type="ORF">B0H66DRAFT_529758</name>
</gene>
<organism evidence="3 4">
    <name type="scientific">Apodospora peruviana</name>
    <dbReference type="NCBI Taxonomy" id="516989"/>
    <lineage>
        <taxon>Eukaryota</taxon>
        <taxon>Fungi</taxon>
        <taxon>Dikarya</taxon>
        <taxon>Ascomycota</taxon>
        <taxon>Pezizomycotina</taxon>
        <taxon>Sordariomycetes</taxon>
        <taxon>Sordariomycetidae</taxon>
        <taxon>Sordariales</taxon>
        <taxon>Lasiosphaeriaceae</taxon>
        <taxon>Apodospora</taxon>
    </lineage>
</organism>